<dbReference type="GO" id="GO:0019706">
    <property type="term" value="F:protein-cysteine S-palmitoyltransferase activity"/>
    <property type="evidence" value="ECO:0007669"/>
    <property type="project" value="UniProtKB-EC"/>
</dbReference>
<feature type="compositionally biased region" description="Polar residues" evidence="12">
    <location>
        <begin position="230"/>
        <end position="251"/>
    </location>
</feature>
<reference evidence="14 16" key="1">
    <citation type="submission" date="2020-01" db="EMBL/GenBank/DDBJ databases">
        <authorList>
            <consortium name="DOE Joint Genome Institute"/>
            <person name="Haridas S."/>
            <person name="Albert R."/>
            <person name="Binder M."/>
            <person name="Bloem J."/>
            <person name="Labutti K."/>
            <person name="Salamov A."/>
            <person name="Andreopoulos B."/>
            <person name="Baker S.E."/>
            <person name="Barry K."/>
            <person name="Bills G."/>
            <person name="Bluhm B.H."/>
            <person name="Cannon C."/>
            <person name="Castanera R."/>
            <person name="Culley D.E."/>
            <person name="Daum C."/>
            <person name="Ezra D."/>
            <person name="Gonzalez J.B."/>
            <person name="Henrissat B."/>
            <person name="Kuo A."/>
            <person name="Liang C."/>
            <person name="Lipzen A."/>
            <person name="Lutzoni F."/>
            <person name="Magnuson J."/>
            <person name="Mondo S."/>
            <person name="Nolan M."/>
            <person name="Ohm R."/>
            <person name="Pangilinan J."/>
            <person name="Park H.-J."/>
            <person name="Ramirez L."/>
            <person name="Alfaro M."/>
            <person name="Sun H."/>
            <person name="Tritt A."/>
            <person name="Yoshinaga Y."/>
            <person name="Zwiers L.-H."/>
            <person name="Turgeon B.G."/>
            <person name="Goodwin S.B."/>
            <person name="Spatafora J.W."/>
            <person name="Crous P.W."/>
            <person name="Grigoriev I.V."/>
        </authorList>
    </citation>
    <scope>NUCLEOTIDE SEQUENCE</scope>
    <source>
        <strain evidence="14 16">CBS 781.70</strain>
    </source>
</reference>
<dbReference type="OrthoDB" id="9909019at2759"/>
<evidence type="ECO:0000259" key="13">
    <source>
        <dbReference type="Pfam" id="PF01529"/>
    </source>
</evidence>
<evidence type="ECO:0000256" key="8">
    <source>
        <dbReference type="ARBA" id="ARBA00023315"/>
    </source>
</evidence>
<comment type="similarity">
    <text evidence="9">Belongs to the DHHC palmitoyltransferase family. ERF2/ZDHHC9 subfamily.</text>
</comment>
<feature type="region of interest" description="Disordered" evidence="12">
    <location>
        <begin position="603"/>
        <end position="627"/>
    </location>
</feature>
<dbReference type="EMBL" id="ML975168">
    <property type="protein sequence ID" value="KAF1810129.1"/>
    <property type="molecule type" value="Genomic_DNA"/>
</dbReference>
<evidence type="ECO:0000313" key="15">
    <source>
        <dbReference type="Proteomes" id="UP000504638"/>
    </source>
</evidence>
<feature type="transmembrane region" description="Helical" evidence="11">
    <location>
        <begin position="518"/>
        <end position="542"/>
    </location>
</feature>
<feature type="compositionally biased region" description="Low complexity" evidence="12">
    <location>
        <begin position="274"/>
        <end position="284"/>
    </location>
</feature>
<feature type="compositionally biased region" description="Basic and acidic residues" evidence="12">
    <location>
        <begin position="285"/>
        <end position="295"/>
    </location>
</feature>
<dbReference type="RefSeq" id="XP_033531760.1">
    <property type="nucleotide sequence ID" value="XM_033682607.1"/>
</dbReference>
<dbReference type="Proteomes" id="UP000504638">
    <property type="component" value="Unplaced"/>
</dbReference>
<dbReference type="PROSITE" id="PS50216">
    <property type="entry name" value="DHHC"/>
    <property type="match status" value="1"/>
</dbReference>
<proteinExistence type="inferred from homology"/>
<organism evidence="14">
    <name type="scientific">Eremomyces bilateralis CBS 781.70</name>
    <dbReference type="NCBI Taxonomy" id="1392243"/>
    <lineage>
        <taxon>Eukaryota</taxon>
        <taxon>Fungi</taxon>
        <taxon>Dikarya</taxon>
        <taxon>Ascomycota</taxon>
        <taxon>Pezizomycotina</taxon>
        <taxon>Dothideomycetes</taxon>
        <taxon>Dothideomycetes incertae sedis</taxon>
        <taxon>Eremomycetales</taxon>
        <taxon>Eremomycetaceae</taxon>
        <taxon>Eremomyces</taxon>
    </lineage>
</organism>
<keyword evidence="7" id="KW-0449">Lipoprotein</keyword>
<keyword evidence="5 11" id="KW-0472">Membrane</keyword>
<evidence type="ECO:0000256" key="3">
    <source>
        <dbReference type="ARBA" id="ARBA00022692"/>
    </source>
</evidence>
<feature type="compositionally biased region" description="Pro residues" evidence="12">
    <location>
        <begin position="39"/>
        <end position="48"/>
    </location>
</feature>
<dbReference type="GO" id="GO:0006612">
    <property type="term" value="P:protein targeting to membrane"/>
    <property type="evidence" value="ECO:0007669"/>
    <property type="project" value="TreeGrafter"/>
</dbReference>
<keyword evidence="3 11" id="KW-0812">Transmembrane</keyword>
<keyword evidence="6" id="KW-0564">Palmitate</keyword>
<feature type="compositionally biased region" description="Low complexity" evidence="12">
    <location>
        <begin position="614"/>
        <end position="627"/>
    </location>
</feature>
<gene>
    <name evidence="14 16" type="ORF">P152DRAFT_508957</name>
</gene>
<dbReference type="AlphaFoldDB" id="A0A6G1FWX6"/>
<dbReference type="PANTHER" id="PTHR22883:SF43">
    <property type="entry name" value="PALMITOYLTRANSFERASE APP"/>
    <property type="match status" value="1"/>
</dbReference>
<accession>A0A6G1FWX6</accession>
<feature type="compositionally biased region" description="Low complexity" evidence="12">
    <location>
        <begin position="256"/>
        <end position="267"/>
    </location>
</feature>
<dbReference type="InterPro" id="IPR001594">
    <property type="entry name" value="Palmitoyltrfase_DHHC"/>
</dbReference>
<evidence type="ECO:0000256" key="7">
    <source>
        <dbReference type="ARBA" id="ARBA00023288"/>
    </source>
</evidence>
<dbReference type="InterPro" id="IPR039859">
    <property type="entry name" value="PFA4/ZDH16/20/ERF2-like"/>
</dbReference>
<sequence length="627" mass="67758">METQGTGDAPEPSITSSRISHSNRPPQSSHRVQGTTGPPGDPGIPPSRPSSATTAQSSVRGGASAWSAGPSRRGKAYHSGLGGSVAGSTGAASTGTRPPTSHSRTHVPSLASHAFFRPMSSQRLQAQRGQRASTTSHPGSADQMSTSPTAGSHASTGSNPTLRDAAVSGAMVSHTLTDLRPPPSRASDFTEADAYMAQTTGNTSPTGAETLRSRGESIAPLQRPAPQNLHLDTQNQSNQAPPQKSPRSFRSSFILPSRGSRNPSNSGRGHEKLPSGGSSPSGQDDSPRSDKMKREARAQEINRMQKDLGKNYEYFTGNMVFFWGGRFQNTRERPVNIATGLFVIIPGAIFFGFSAPFLWLHVSPAIPIVFAYLYLICISSFLHASVTDPGILPRNLHPFPPTPADQDLLTIGPALTACHHTAMEVPTKHCKTCTIWRPPRAHHCRFCDSCVETQDHHCVWLNNCVGRRNYRYFFAFVASASLLGAALLAASLAHLLVAAHRANLSFGATVAAAAPERAALALLVYAVLATPYPLSLFGYHVFLMARGETTREYLNSRKFSKKERHRPFDQGSLWRNWVAVLVRPRGPTYLRFKKDYVEGDQRLGVRKGKGGNGVEMQEMQGQQRRGG</sequence>
<evidence type="ECO:0000313" key="14">
    <source>
        <dbReference type="EMBL" id="KAF1810129.1"/>
    </source>
</evidence>
<feature type="compositionally biased region" description="Polar residues" evidence="12">
    <location>
        <begin position="13"/>
        <end position="36"/>
    </location>
</feature>
<keyword evidence="15" id="KW-1185">Reference proteome</keyword>
<dbReference type="GeneID" id="54423177"/>
<comment type="catalytic activity">
    <reaction evidence="10 11">
        <text>L-cysteinyl-[protein] + hexadecanoyl-CoA = S-hexadecanoyl-L-cysteinyl-[protein] + CoA</text>
        <dbReference type="Rhea" id="RHEA:36683"/>
        <dbReference type="Rhea" id="RHEA-COMP:10131"/>
        <dbReference type="Rhea" id="RHEA-COMP:11032"/>
        <dbReference type="ChEBI" id="CHEBI:29950"/>
        <dbReference type="ChEBI" id="CHEBI:57287"/>
        <dbReference type="ChEBI" id="CHEBI:57379"/>
        <dbReference type="ChEBI" id="CHEBI:74151"/>
        <dbReference type="EC" id="2.3.1.225"/>
    </reaction>
</comment>
<protein>
    <recommendedName>
        <fullName evidence="11">Palmitoyltransferase</fullName>
        <ecNumber evidence="11">2.3.1.225</ecNumber>
    </recommendedName>
</protein>
<feature type="transmembrane region" description="Helical" evidence="11">
    <location>
        <begin position="365"/>
        <end position="386"/>
    </location>
</feature>
<evidence type="ECO:0000256" key="4">
    <source>
        <dbReference type="ARBA" id="ARBA00022989"/>
    </source>
</evidence>
<feature type="transmembrane region" description="Helical" evidence="11">
    <location>
        <begin position="472"/>
        <end position="498"/>
    </location>
</feature>
<feature type="region of interest" description="Disordered" evidence="12">
    <location>
        <begin position="1"/>
        <end position="162"/>
    </location>
</feature>
<evidence type="ECO:0000256" key="5">
    <source>
        <dbReference type="ARBA" id="ARBA00023136"/>
    </source>
</evidence>
<name>A0A6G1FWX6_9PEZI</name>
<evidence type="ECO:0000256" key="2">
    <source>
        <dbReference type="ARBA" id="ARBA00022679"/>
    </source>
</evidence>
<evidence type="ECO:0000256" key="10">
    <source>
        <dbReference type="ARBA" id="ARBA00048048"/>
    </source>
</evidence>
<evidence type="ECO:0000256" key="1">
    <source>
        <dbReference type="ARBA" id="ARBA00004127"/>
    </source>
</evidence>
<feature type="region of interest" description="Disordered" evidence="12">
    <location>
        <begin position="228"/>
        <end position="295"/>
    </location>
</feature>
<dbReference type="GO" id="GO:0005794">
    <property type="term" value="C:Golgi apparatus"/>
    <property type="evidence" value="ECO:0007669"/>
    <property type="project" value="TreeGrafter"/>
</dbReference>
<evidence type="ECO:0000256" key="11">
    <source>
        <dbReference type="RuleBase" id="RU079119"/>
    </source>
</evidence>
<comment type="domain">
    <text evidence="11">The DHHC domain is required for palmitoyltransferase activity.</text>
</comment>
<dbReference type="GO" id="GO:0005783">
    <property type="term" value="C:endoplasmic reticulum"/>
    <property type="evidence" value="ECO:0007669"/>
    <property type="project" value="TreeGrafter"/>
</dbReference>
<feature type="compositionally biased region" description="Polar residues" evidence="12">
    <location>
        <begin position="119"/>
        <end position="161"/>
    </location>
</feature>
<evidence type="ECO:0000256" key="12">
    <source>
        <dbReference type="SAM" id="MobiDB-lite"/>
    </source>
</evidence>
<feature type="compositionally biased region" description="Low complexity" evidence="12">
    <location>
        <begin position="86"/>
        <end position="96"/>
    </location>
</feature>
<dbReference type="Pfam" id="PF01529">
    <property type="entry name" value="DHHC"/>
    <property type="match status" value="1"/>
</dbReference>
<evidence type="ECO:0000256" key="9">
    <source>
        <dbReference type="ARBA" id="ARBA00023463"/>
    </source>
</evidence>
<keyword evidence="8 11" id="KW-0012">Acyltransferase</keyword>
<dbReference type="PANTHER" id="PTHR22883">
    <property type="entry name" value="ZINC FINGER DHHC DOMAIN CONTAINING PROTEIN"/>
    <property type="match status" value="1"/>
</dbReference>
<feature type="transmembrane region" description="Helical" evidence="11">
    <location>
        <begin position="335"/>
        <end position="359"/>
    </location>
</feature>
<reference evidence="16" key="2">
    <citation type="submission" date="2020-04" db="EMBL/GenBank/DDBJ databases">
        <authorList>
            <consortium name="NCBI Genome Project"/>
        </authorList>
    </citation>
    <scope>NUCLEOTIDE SEQUENCE</scope>
    <source>
        <strain evidence="16">CBS 781.70</strain>
    </source>
</reference>
<feature type="domain" description="Palmitoyltransferase DHHC" evidence="13">
    <location>
        <begin position="427"/>
        <end position="556"/>
    </location>
</feature>
<dbReference type="EC" id="2.3.1.225" evidence="11"/>
<comment type="subcellular location">
    <subcellularLocation>
        <location evidence="1">Endomembrane system</location>
        <topology evidence="1">Multi-pass membrane protein</topology>
    </subcellularLocation>
</comment>
<evidence type="ECO:0000256" key="6">
    <source>
        <dbReference type="ARBA" id="ARBA00023139"/>
    </source>
</evidence>
<keyword evidence="2 11" id="KW-0808">Transferase</keyword>
<reference evidence="16" key="3">
    <citation type="submission" date="2025-04" db="UniProtKB">
        <authorList>
            <consortium name="RefSeq"/>
        </authorList>
    </citation>
    <scope>IDENTIFICATION</scope>
    <source>
        <strain evidence="16">CBS 781.70</strain>
    </source>
</reference>
<evidence type="ECO:0000313" key="16">
    <source>
        <dbReference type="RefSeq" id="XP_033531760.1"/>
    </source>
</evidence>
<keyword evidence="4 11" id="KW-1133">Transmembrane helix</keyword>